<dbReference type="Pfam" id="PF00271">
    <property type="entry name" value="Helicase_C"/>
    <property type="match status" value="1"/>
</dbReference>
<reference evidence="5 6" key="1">
    <citation type="submission" date="2021-04" db="EMBL/GenBank/DDBJ databases">
        <title>Genome analysis of Polyangium sp.</title>
        <authorList>
            <person name="Li Y."/>
            <person name="Wang J."/>
        </authorList>
    </citation>
    <scope>NUCLEOTIDE SEQUENCE [LARGE SCALE GENOMIC DNA]</scope>
    <source>
        <strain evidence="5 6">SDU14</strain>
    </source>
</reference>
<dbReference type="GO" id="GO:0016787">
    <property type="term" value="F:hydrolase activity"/>
    <property type="evidence" value="ECO:0007669"/>
    <property type="project" value="UniProtKB-KW"/>
</dbReference>
<evidence type="ECO:0000259" key="4">
    <source>
        <dbReference type="PROSITE" id="PS51194"/>
    </source>
</evidence>
<dbReference type="InterPro" id="IPR038718">
    <property type="entry name" value="SNF2-like_sf"/>
</dbReference>
<keyword evidence="6" id="KW-1185">Reference proteome</keyword>
<name>A0A9X3XBF0_9BACT</name>
<feature type="domain" description="Helicase ATP-binding" evidence="3">
    <location>
        <begin position="29"/>
        <end position="237"/>
    </location>
</feature>
<organism evidence="5 6">
    <name type="scientific">Polyangium jinanense</name>
    <dbReference type="NCBI Taxonomy" id="2829994"/>
    <lineage>
        <taxon>Bacteria</taxon>
        <taxon>Pseudomonadati</taxon>
        <taxon>Myxococcota</taxon>
        <taxon>Polyangia</taxon>
        <taxon>Polyangiales</taxon>
        <taxon>Polyangiaceae</taxon>
        <taxon>Polyangium</taxon>
    </lineage>
</organism>
<dbReference type="InterPro" id="IPR001650">
    <property type="entry name" value="Helicase_C-like"/>
</dbReference>
<feature type="region of interest" description="Disordered" evidence="2">
    <location>
        <begin position="765"/>
        <end position="822"/>
    </location>
</feature>
<dbReference type="Gene3D" id="3.40.50.300">
    <property type="entry name" value="P-loop containing nucleotide triphosphate hydrolases"/>
    <property type="match status" value="1"/>
</dbReference>
<accession>A0A9X3XBF0</accession>
<dbReference type="PROSITE" id="PS51192">
    <property type="entry name" value="HELICASE_ATP_BIND_1"/>
    <property type="match status" value="1"/>
</dbReference>
<dbReference type="SMART" id="SM00487">
    <property type="entry name" value="DEXDc"/>
    <property type="match status" value="1"/>
</dbReference>
<proteinExistence type="predicted"/>
<keyword evidence="5" id="KW-0347">Helicase</keyword>
<dbReference type="InterPro" id="IPR049730">
    <property type="entry name" value="SNF2/RAD54-like_C"/>
</dbReference>
<keyword evidence="5" id="KW-0547">Nucleotide-binding</keyword>
<dbReference type="InterPro" id="IPR027417">
    <property type="entry name" value="P-loop_NTPase"/>
</dbReference>
<evidence type="ECO:0000313" key="5">
    <source>
        <dbReference type="EMBL" id="MDC3987492.1"/>
    </source>
</evidence>
<dbReference type="SMART" id="SM00490">
    <property type="entry name" value="HELICc"/>
    <property type="match status" value="1"/>
</dbReference>
<gene>
    <name evidence="5" type="ORF">KEG57_43900</name>
</gene>
<evidence type="ECO:0000313" key="6">
    <source>
        <dbReference type="Proteomes" id="UP001151081"/>
    </source>
</evidence>
<dbReference type="PANTHER" id="PTHR45629">
    <property type="entry name" value="SNF2/RAD54 FAMILY MEMBER"/>
    <property type="match status" value="1"/>
</dbReference>
<dbReference type="InterPro" id="IPR050496">
    <property type="entry name" value="SNF2_RAD54_helicase_repair"/>
</dbReference>
<dbReference type="InterPro" id="IPR014001">
    <property type="entry name" value="Helicase_ATP-bd"/>
</dbReference>
<dbReference type="GO" id="GO:0004386">
    <property type="term" value="F:helicase activity"/>
    <property type="evidence" value="ECO:0007669"/>
    <property type="project" value="UniProtKB-KW"/>
</dbReference>
<evidence type="ECO:0000256" key="1">
    <source>
        <dbReference type="ARBA" id="ARBA00022801"/>
    </source>
</evidence>
<feature type="domain" description="Helicase C-terminal" evidence="4">
    <location>
        <begin position="601"/>
        <end position="764"/>
    </location>
</feature>
<dbReference type="Gene3D" id="3.40.50.10810">
    <property type="entry name" value="Tandem AAA-ATPase domain"/>
    <property type="match status" value="1"/>
</dbReference>
<dbReference type="Proteomes" id="UP001151081">
    <property type="component" value="Unassembled WGS sequence"/>
</dbReference>
<feature type="compositionally biased region" description="Basic and acidic residues" evidence="2">
    <location>
        <begin position="783"/>
        <end position="797"/>
    </location>
</feature>
<dbReference type="Pfam" id="PF00176">
    <property type="entry name" value="SNF2-rel_dom"/>
    <property type="match status" value="1"/>
</dbReference>
<keyword evidence="1" id="KW-0378">Hydrolase</keyword>
<dbReference type="PROSITE" id="PS51194">
    <property type="entry name" value="HELICASE_CTER"/>
    <property type="match status" value="1"/>
</dbReference>
<dbReference type="GO" id="GO:0005524">
    <property type="term" value="F:ATP binding"/>
    <property type="evidence" value="ECO:0007669"/>
    <property type="project" value="InterPro"/>
</dbReference>
<keyword evidence="5" id="KW-0067">ATP-binding</keyword>
<dbReference type="EMBL" id="JAGTJJ010000053">
    <property type="protein sequence ID" value="MDC3987492.1"/>
    <property type="molecule type" value="Genomic_DNA"/>
</dbReference>
<dbReference type="AlphaFoldDB" id="A0A9X3XBF0"/>
<dbReference type="PANTHER" id="PTHR45629:SF7">
    <property type="entry name" value="DNA EXCISION REPAIR PROTEIN ERCC-6-RELATED"/>
    <property type="match status" value="1"/>
</dbReference>
<dbReference type="CDD" id="cd18793">
    <property type="entry name" value="SF2_C_SNF"/>
    <property type="match status" value="1"/>
</dbReference>
<dbReference type="InterPro" id="IPR000330">
    <property type="entry name" value="SNF2_N"/>
</dbReference>
<comment type="caution">
    <text evidence="5">The sequence shown here is derived from an EMBL/GenBank/DDBJ whole genome shotgun (WGS) entry which is preliminary data.</text>
</comment>
<sequence length="822" mass="93521">MMVDIDKLLSHISLARDNQMLAVRAALDALLVREQSGIVLADEVGCGKTYEALGITALLWRHFRGTRQPIQRVLVVAERALMSKWRREITSTSGEAGFQQYVSTADWKAFSDMLRHVEEIGKRSDGKGSGVLEGGKHQVPRGRMYLVKPLLLTESNSHDASPIVRWLRQTDWDVVIVDEAHHFTNLKTERSRVFFPEQTAESRREGLSARFTLALTATPFQLEIKEMVNLLRIAGACDEDLDRIEDGLSRYERALGHFHNKRNFLPAHEGRREVVERLNELRLRDASCGQRPGTPGLQPLLRRYLIRNVKDENLRRYALTEKRNGGYVARGFKKLDDMRPVVKESPLIPLEGEDTWVYLHLRDVLVDAQQASKKEKEDSSFVAGDLRQCLSSYEQLGGSSILKKETLPRVAETRAALDRLQATGHVHPKIAALRSVVEGILDREIERVRRQPGATLNKILVFNTLMRTAGALKAALEEVVADQVKPFVEEQVRAAGWAKPSAAQAAVRRALDEERRLTHDELRKKFGRDTLDRTRVLLDASADEAQDDKGDLIDAMFRRASRHCAQPLFLLHLARSMKPSRGARPADADVRTFVRTQVGDRLREKLDEIVRILAGTEQGEASGEDDPVEQARRAWGGIKEVYSAHDYVARFDGEQASAEREARRENFNHPYAPLVLLVSRVGEEGIDLQRHTRYVLHYDVEWNPAKMEQREGRVDREGRTTANEGPVEVHFFLLKDTYEERIFHTVMQRDAWFQVLIGSKRKALLKGPAEEDPEQTAADVDAVEEKGRMTPEEREMVMIDLRPLDPSQRPRRAEPRTIGLRR</sequence>
<protein>
    <submittedName>
        <fullName evidence="5">DEAD/DEAH box helicase</fullName>
    </submittedName>
</protein>
<dbReference type="SUPFAM" id="SSF52540">
    <property type="entry name" value="P-loop containing nucleoside triphosphate hydrolases"/>
    <property type="match status" value="2"/>
</dbReference>
<evidence type="ECO:0000256" key="2">
    <source>
        <dbReference type="SAM" id="MobiDB-lite"/>
    </source>
</evidence>
<evidence type="ECO:0000259" key="3">
    <source>
        <dbReference type="PROSITE" id="PS51192"/>
    </source>
</evidence>